<accession>A0A382R626</accession>
<dbReference type="EMBL" id="UINC01119065">
    <property type="protein sequence ID" value="SVC92615.1"/>
    <property type="molecule type" value="Genomic_DNA"/>
</dbReference>
<dbReference type="InterPro" id="IPR011604">
    <property type="entry name" value="PDDEXK-like_dom_sf"/>
</dbReference>
<gene>
    <name evidence="3" type="ORF">METZ01_LOCUS345469</name>
</gene>
<name>A0A382R626_9ZZZZ</name>
<dbReference type="Gene3D" id="3.90.320.10">
    <property type="match status" value="1"/>
</dbReference>
<organism evidence="3">
    <name type="scientific">marine metagenome</name>
    <dbReference type="NCBI Taxonomy" id="408172"/>
    <lineage>
        <taxon>unclassified sequences</taxon>
        <taxon>metagenomes</taxon>
        <taxon>ecological metagenomes</taxon>
    </lineage>
</organism>
<feature type="domain" description="PD-(D/E)XK endonuclease-like" evidence="2">
    <location>
        <begin position="79"/>
        <end position="214"/>
    </location>
</feature>
<proteinExistence type="predicted"/>
<evidence type="ECO:0000256" key="1">
    <source>
        <dbReference type="SAM" id="MobiDB-lite"/>
    </source>
</evidence>
<dbReference type="InterPro" id="IPR038726">
    <property type="entry name" value="PDDEXK_AddAB-type"/>
</dbReference>
<dbReference type="Pfam" id="PF12705">
    <property type="entry name" value="PDDEXK_1"/>
    <property type="match status" value="1"/>
</dbReference>
<feature type="region of interest" description="Disordered" evidence="1">
    <location>
        <begin position="56"/>
        <end position="78"/>
    </location>
</feature>
<sequence length="218" mass="23995">MATRREVRLSPSNLNYEDRRCDRCFAEAANGEAWPQGPFPGIFAKLDSQQRRYFTDRPTSDVDPGLPPGTLHNGGRVQSAPHAIGGVDFTIRGSMDALLRFDDGSVGVVDFKSSTASPQLGDAYRPQLAAYQWALSNPASGDSNTVSVAGLLVFAPEEMVDTERGRAYLVSSTWIPVEIEDGWFERFLERLVPLVESPDQAPTKSGCEWCLLRNRLTA</sequence>
<evidence type="ECO:0000313" key="3">
    <source>
        <dbReference type="EMBL" id="SVC92615.1"/>
    </source>
</evidence>
<evidence type="ECO:0000259" key="2">
    <source>
        <dbReference type="Pfam" id="PF12705"/>
    </source>
</evidence>
<protein>
    <recommendedName>
        <fullName evidence="2">PD-(D/E)XK endonuclease-like domain-containing protein</fullName>
    </recommendedName>
</protein>
<reference evidence="3" key="1">
    <citation type="submission" date="2018-05" db="EMBL/GenBank/DDBJ databases">
        <authorList>
            <person name="Lanie J.A."/>
            <person name="Ng W.-L."/>
            <person name="Kazmierczak K.M."/>
            <person name="Andrzejewski T.M."/>
            <person name="Davidsen T.M."/>
            <person name="Wayne K.J."/>
            <person name="Tettelin H."/>
            <person name="Glass J.I."/>
            <person name="Rusch D."/>
            <person name="Podicherti R."/>
            <person name="Tsui H.-C.T."/>
            <person name="Winkler M.E."/>
        </authorList>
    </citation>
    <scope>NUCLEOTIDE SEQUENCE</scope>
</reference>
<dbReference type="AlphaFoldDB" id="A0A382R626"/>